<dbReference type="AlphaFoldDB" id="A0AAJ4A4W8"/>
<evidence type="ECO:0000313" key="1">
    <source>
        <dbReference type="EMBL" id="QFR43937.1"/>
    </source>
</evidence>
<accession>A0AAJ4A4W8</accession>
<gene>
    <name evidence="1" type="ORF">FJR47_08425</name>
</gene>
<sequence length="59" mass="6990">MLTFTAEIINCIHKYYNINKEDAQEIVNDEWDYIEEEFVKEQSSAKEIAKNLISLYMVA</sequence>
<reference evidence="2" key="1">
    <citation type="submission" date="2019-06" db="EMBL/GenBank/DDBJ databases">
        <title>Sulfurimonas gotlandica sp. nov., a chemoautotrophic and psychrotolerant epsilonproteobacterium isolated from a pelagic redoxcline, and an emended description of the genus Sulfurimonas.</title>
        <authorList>
            <person name="Wang S."/>
            <person name="Jiang L."/>
            <person name="Shao Z."/>
        </authorList>
    </citation>
    <scope>NUCLEOTIDE SEQUENCE [LARGE SCALE GENOMIC DNA]</scope>
    <source>
        <strain evidence="2">1-1N</strain>
    </source>
</reference>
<dbReference type="Proteomes" id="UP000326061">
    <property type="component" value="Chromosome"/>
</dbReference>
<protein>
    <submittedName>
        <fullName evidence="1">Uncharacterized protein</fullName>
    </submittedName>
</protein>
<dbReference type="EMBL" id="CP041166">
    <property type="protein sequence ID" value="QFR43937.1"/>
    <property type="molecule type" value="Genomic_DNA"/>
</dbReference>
<organism evidence="1 2">
    <name type="scientific">Sulfurimonas xiamenensis</name>
    <dbReference type="NCBI Taxonomy" id="2590021"/>
    <lineage>
        <taxon>Bacteria</taxon>
        <taxon>Pseudomonadati</taxon>
        <taxon>Campylobacterota</taxon>
        <taxon>Epsilonproteobacteria</taxon>
        <taxon>Campylobacterales</taxon>
        <taxon>Sulfurimonadaceae</taxon>
        <taxon>Sulfurimonas</taxon>
    </lineage>
</organism>
<keyword evidence="2" id="KW-1185">Reference proteome</keyword>
<evidence type="ECO:0000313" key="2">
    <source>
        <dbReference type="Proteomes" id="UP000326061"/>
    </source>
</evidence>
<dbReference type="KEGG" id="suln:FJR47_08425"/>
<name>A0AAJ4A4W8_9BACT</name>
<proteinExistence type="predicted"/>
<dbReference type="RefSeq" id="WP_152299997.1">
    <property type="nucleotide sequence ID" value="NZ_CP041166.1"/>
</dbReference>